<dbReference type="InterPro" id="IPR013324">
    <property type="entry name" value="RNA_pol_sigma_r3/r4-like"/>
</dbReference>
<proteinExistence type="inferred from homology"/>
<comment type="similarity">
    <text evidence="1">Belongs to the sigma-70 factor family. ECF subfamily.</text>
</comment>
<dbReference type="Pfam" id="PF08281">
    <property type="entry name" value="Sigma70_r4_2"/>
    <property type="match status" value="1"/>
</dbReference>
<dbReference type="EMBL" id="CP049933">
    <property type="protein sequence ID" value="QIM18340.1"/>
    <property type="molecule type" value="Genomic_DNA"/>
</dbReference>
<dbReference type="InterPro" id="IPR036388">
    <property type="entry name" value="WH-like_DNA-bd_sf"/>
</dbReference>
<dbReference type="PANTHER" id="PTHR43133:SF8">
    <property type="entry name" value="RNA POLYMERASE SIGMA FACTOR HI_1459-RELATED"/>
    <property type="match status" value="1"/>
</dbReference>
<evidence type="ECO:0000313" key="8">
    <source>
        <dbReference type="Proteomes" id="UP000503441"/>
    </source>
</evidence>
<accession>A0ABX6JVL8</accession>
<evidence type="ECO:0000256" key="3">
    <source>
        <dbReference type="ARBA" id="ARBA00023082"/>
    </source>
</evidence>
<name>A0ABX6JVL8_9MICO</name>
<dbReference type="InterPro" id="IPR013325">
    <property type="entry name" value="RNA_pol_sigma_r2"/>
</dbReference>
<dbReference type="PANTHER" id="PTHR43133">
    <property type="entry name" value="RNA POLYMERASE ECF-TYPE SIGMA FACTO"/>
    <property type="match status" value="1"/>
</dbReference>
<organism evidence="7 8">
    <name type="scientific">Leucobacter coleopterorum</name>
    <dbReference type="NCBI Taxonomy" id="2714933"/>
    <lineage>
        <taxon>Bacteria</taxon>
        <taxon>Bacillati</taxon>
        <taxon>Actinomycetota</taxon>
        <taxon>Actinomycetes</taxon>
        <taxon>Micrococcales</taxon>
        <taxon>Microbacteriaceae</taxon>
        <taxon>Leucobacter</taxon>
    </lineage>
</organism>
<gene>
    <name evidence="7" type="ORF">G7066_06200</name>
</gene>
<evidence type="ECO:0000256" key="5">
    <source>
        <dbReference type="ARBA" id="ARBA00023163"/>
    </source>
</evidence>
<evidence type="ECO:0000256" key="1">
    <source>
        <dbReference type="ARBA" id="ARBA00010641"/>
    </source>
</evidence>
<keyword evidence="4" id="KW-0238">DNA-binding</keyword>
<keyword evidence="5" id="KW-0804">Transcription</keyword>
<keyword evidence="3" id="KW-0731">Sigma factor</keyword>
<dbReference type="SUPFAM" id="SSF88946">
    <property type="entry name" value="Sigma2 domain of RNA polymerase sigma factors"/>
    <property type="match status" value="1"/>
</dbReference>
<dbReference type="InterPro" id="IPR013249">
    <property type="entry name" value="RNA_pol_sigma70_r4_t2"/>
</dbReference>
<protein>
    <recommendedName>
        <fullName evidence="6">RNA polymerase sigma factor 70 region 4 type 2 domain-containing protein</fullName>
    </recommendedName>
</protein>
<dbReference type="SUPFAM" id="SSF88659">
    <property type="entry name" value="Sigma3 and sigma4 domains of RNA polymerase sigma factors"/>
    <property type="match status" value="1"/>
</dbReference>
<keyword evidence="2" id="KW-0805">Transcription regulation</keyword>
<reference evidence="7 8" key="1">
    <citation type="submission" date="2020-03" db="EMBL/GenBank/DDBJ databases">
        <title>Leucobacter sp. nov., isolated from beetles.</title>
        <authorList>
            <person name="Hyun D.-W."/>
            <person name="Bae J.-W."/>
        </authorList>
    </citation>
    <scope>NUCLEOTIDE SEQUENCE [LARGE SCALE GENOMIC DNA]</scope>
    <source>
        <strain evidence="7 8">HDW9A</strain>
    </source>
</reference>
<evidence type="ECO:0000256" key="2">
    <source>
        <dbReference type="ARBA" id="ARBA00023015"/>
    </source>
</evidence>
<evidence type="ECO:0000259" key="6">
    <source>
        <dbReference type="Pfam" id="PF08281"/>
    </source>
</evidence>
<evidence type="ECO:0000256" key="4">
    <source>
        <dbReference type="ARBA" id="ARBA00023125"/>
    </source>
</evidence>
<keyword evidence="8" id="KW-1185">Reference proteome</keyword>
<dbReference type="Gene3D" id="1.10.1740.10">
    <property type="match status" value="1"/>
</dbReference>
<dbReference type="InterPro" id="IPR039425">
    <property type="entry name" value="RNA_pol_sigma-70-like"/>
</dbReference>
<dbReference type="Proteomes" id="UP000503441">
    <property type="component" value="Chromosome"/>
</dbReference>
<evidence type="ECO:0000313" key="7">
    <source>
        <dbReference type="EMBL" id="QIM18340.1"/>
    </source>
</evidence>
<feature type="domain" description="RNA polymerase sigma factor 70 region 4 type 2" evidence="6">
    <location>
        <begin position="89"/>
        <end position="140"/>
    </location>
</feature>
<dbReference type="Gene3D" id="1.10.10.10">
    <property type="entry name" value="Winged helix-like DNA-binding domain superfamily/Winged helix DNA-binding domain"/>
    <property type="match status" value="1"/>
</dbReference>
<sequence length="146" mass="16479">MPDLTGYFLRRLADPDDAADATADVLLVLVRKQDQPPRDRESLRQYGFGVARKVLLKARRGRVRHTELAERLRREMVVAPQVAPDPHPQLASALAKLAEKDRELLLLVAWEDLSVAEAGAVLGFKAEAARQRYSRLRARLRAELHP</sequence>